<dbReference type="InterPro" id="IPR050796">
    <property type="entry name" value="SCF_F-box_component"/>
</dbReference>
<evidence type="ECO:0000313" key="2">
    <source>
        <dbReference type="EMBL" id="KAH0891709.1"/>
    </source>
</evidence>
<keyword evidence="3" id="KW-1185">Reference proteome</keyword>
<dbReference type="InterPro" id="IPR001810">
    <property type="entry name" value="F-box_dom"/>
</dbReference>
<name>A0ABQ8AGP1_BRANA</name>
<feature type="domain" description="F-box" evidence="1">
    <location>
        <begin position="268"/>
        <end position="313"/>
    </location>
</feature>
<reference evidence="2 3" key="1">
    <citation type="submission" date="2021-05" db="EMBL/GenBank/DDBJ databases">
        <title>Genome Assembly of Synthetic Allotetraploid Brassica napus Reveals Homoeologous Exchanges between Subgenomes.</title>
        <authorList>
            <person name="Davis J.T."/>
        </authorList>
    </citation>
    <scope>NUCLEOTIDE SEQUENCE [LARGE SCALE GENOMIC DNA]</scope>
    <source>
        <strain evidence="3">cv. Da-Ae</strain>
        <tissue evidence="2">Seedling</tissue>
    </source>
</reference>
<dbReference type="Pfam" id="PF07734">
    <property type="entry name" value="FBA_1"/>
    <property type="match status" value="2"/>
</dbReference>
<dbReference type="PROSITE" id="PS50181">
    <property type="entry name" value="FBOX"/>
    <property type="match status" value="2"/>
</dbReference>
<comment type="caution">
    <text evidence="2">The sequence shown here is derived from an EMBL/GenBank/DDBJ whole genome shotgun (WGS) entry which is preliminary data.</text>
</comment>
<dbReference type="InterPro" id="IPR036047">
    <property type="entry name" value="F-box-like_dom_sf"/>
</dbReference>
<dbReference type="InterPro" id="IPR006527">
    <property type="entry name" value="F-box-assoc_dom_typ1"/>
</dbReference>
<dbReference type="Gene3D" id="1.20.1280.50">
    <property type="match status" value="2"/>
</dbReference>
<dbReference type="SMART" id="SM00256">
    <property type="entry name" value="FBOX"/>
    <property type="match status" value="2"/>
</dbReference>
<sequence length="625" mass="71703">MAMAMSDIPGELVTEILSRVPLTSLRALRCTCKTWEALSETHIVGKTDAEGTFLGFMVIDYNLCSMKLDLQGTRNNGNLVYIPSIERVWFLEQAEIWENLVPYSKSTILTQVHGEFLMSIPATAFGQRIVLPFEAYVSFSKTVVLSRVRDEQLAVLHQPEDNNVLEFWITSMIEPNAASWTRFLRVEMTPFSFVTESFFIDEEKKLALVSGFFKLFRHIYKRAYIIREQGCIESVEMRKDREPGNKLVFSSYSPSLRGQVTKQVKRMATTISDLPEDLVTKILSRVSLTSLRSVRCTCKTWNALSENHVFGKTAAGSTFQGFMVIDSKLCSMKLDLQGTRNNGNLVYRPTTKRADICKVFHWDGLLLCVTKSRLVVWNPYLRQIKWIQPMDKLHLGDMYGVGYENNNNNNRNHKILRLLNYSMWSELGPFFQIDDFNSNSWRVLDVDPGSCVIKSGVSLKGNTYFLAEEETWVETESFGQRLVLPFGACVRFSKTVVLSCVRDEQLAVLHHGKDDRLMDIWITTRIEPNVASWSRFLRVEMRPFRFVSESFFIYEENKLALVSGFCIVLTTIYKRAYIIEEHGNIKNVNIGKARDPGNKLVFSSYAPSLVQLQINGRGKTKERDY</sequence>
<evidence type="ECO:0000259" key="1">
    <source>
        <dbReference type="PROSITE" id="PS50181"/>
    </source>
</evidence>
<feature type="domain" description="F-box" evidence="1">
    <location>
        <begin position="2"/>
        <end position="48"/>
    </location>
</feature>
<dbReference type="Proteomes" id="UP000824890">
    <property type="component" value="Unassembled WGS sequence"/>
</dbReference>
<dbReference type="NCBIfam" id="TIGR01640">
    <property type="entry name" value="F_box_assoc_1"/>
    <property type="match status" value="1"/>
</dbReference>
<dbReference type="EMBL" id="JAGKQM010000013">
    <property type="protein sequence ID" value="KAH0891709.1"/>
    <property type="molecule type" value="Genomic_DNA"/>
</dbReference>
<dbReference type="CDD" id="cd22157">
    <property type="entry name" value="F-box_AtFBW1-like"/>
    <property type="match status" value="2"/>
</dbReference>
<dbReference type="Pfam" id="PF00646">
    <property type="entry name" value="F-box"/>
    <property type="match status" value="2"/>
</dbReference>
<organism evidence="2 3">
    <name type="scientific">Brassica napus</name>
    <name type="common">Rape</name>
    <dbReference type="NCBI Taxonomy" id="3708"/>
    <lineage>
        <taxon>Eukaryota</taxon>
        <taxon>Viridiplantae</taxon>
        <taxon>Streptophyta</taxon>
        <taxon>Embryophyta</taxon>
        <taxon>Tracheophyta</taxon>
        <taxon>Spermatophyta</taxon>
        <taxon>Magnoliopsida</taxon>
        <taxon>eudicotyledons</taxon>
        <taxon>Gunneridae</taxon>
        <taxon>Pentapetalae</taxon>
        <taxon>rosids</taxon>
        <taxon>malvids</taxon>
        <taxon>Brassicales</taxon>
        <taxon>Brassicaceae</taxon>
        <taxon>Brassiceae</taxon>
        <taxon>Brassica</taxon>
    </lineage>
</organism>
<proteinExistence type="predicted"/>
<dbReference type="PANTHER" id="PTHR31672:SF13">
    <property type="entry name" value="F-BOX PROTEIN CPR30-LIKE"/>
    <property type="match status" value="1"/>
</dbReference>
<protein>
    <recommendedName>
        <fullName evidence="1">F-box domain-containing protein</fullName>
    </recommendedName>
</protein>
<evidence type="ECO:0000313" key="3">
    <source>
        <dbReference type="Proteomes" id="UP000824890"/>
    </source>
</evidence>
<dbReference type="PANTHER" id="PTHR31672">
    <property type="entry name" value="BNACNNG10540D PROTEIN"/>
    <property type="match status" value="1"/>
</dbReference>
<accession>A0ABQ8AGP1</accession>
<gene>
    <name evidence="2" type="ORF">HID58_054138</name>
</gene>
<dbReference type="InterPro" id="IPR017451">
    <property type="entry name" value="F-box-assoc_interact_dom"/>
</dbReference>
<dbReference type="SUPFAM" id="SSF81383">
    <property type="entry name" value="F-box domain"/>
    <property type="match status" value="2"/>
</dbReference>